<dbReference type="InterPro" id="IPR008928">
    <property type="entry name" value="6-hairpin_glycosidase_sf"/>
</dbReference>
<accession>A0A8C4Z4Q3</accession>
<dbReference type="OMA" id="PFYFGTY"/>
<feature type="region of interest" description="Disordered" evidence="1">
    <location>
        <begin position="535"/>
        <end position="556"/>
    </location>
</feature>
<dbReference type="GeneTree" id="ENSGT00390000004836"/>
<reference evidence="3" key="2">
    <citation type="submission" date="2025-09" db="UniProtKB">
        <authorList>
            <consortium name="Ensembl"/>
        </authorList>
    </citation>
    <scope>IDENTIFICATION</scope>
</reference>
<dbReference type="Pfam" id="PF03190">
    <property type="entry name" value="Thioredox_DsbH"/>
    <property type="match status" value="1"/>
</dbReference>
<dbReference type="Ensembl" id="ENSGMOT00000005036.2">
    <property type="protein sequence ID" value="ENSGMOP00000004894.2"/>
    <property type="gene ID" value="ENSGMOG00000004610.2"/>
</dbReference>
<dbReference type="GO" id="GO:0005975">
    <property type="term" value="P:carbohydrate metabolic process"/>
    <property type="evidence" value="ECO:0007669"/>
    <property type="project" value="InterPro"/>
</dbReference>
<feature type="compositionally biased region" description="Polar residues" evidence="1">
    <location>
        <begin position="539"/>
        <end position="554"/>
    </location>
</feature>
<dbReference type="AlphaFoldDB" id="A0A8C4Z4Q3"/>
<proteinExistence type="predicted"/>
<dbReference type="InterPro" id="IPR004879">
    <property type="entry name" value="Ssp411-like_TRX"/>
</dbReference>
<evidence type="ECO:0000313" key="3">
    <source>
        <dbReference type="Ensembl" id="ENSGMOP00000004894.2"/>
    </source>
</evidence>
<dbReference type="PANTHER" id="PTHR42899">
    <property type="entry name" value="SPERMATOGENESIS-ASSOCIATED PROTEIN 20"/>
    <property type="match status" value="1"/>
</dbReference>
<dbReference type="Proteomes" id="UP000694546">
    <property type="component" value="Chromosome 18"/>
</dbReference>
<dbReference type="Gene3D" id="3.40.30.10">
    <property type="entry name" value="Glutaredoxin"/>
    <property type="match status" value="1"/>
</dbReference>
<reference evidence="3" key="1">
    <citation type="submission" date="2025-08" db="UniProtKB">
        <authorList>
            <consortium name="Ensembl"/>
        </authorList>
    </citation>
    <scope>IDENTIFICATION</scope>
</reference>
<feature type="domain" description="Spermatogenesis-associated protein 20-like TRX" evidence="2">
    <location>
        <begin position="42"/>
        <end position="205"/>
    </location>
</feature>
<dbReference type="SUPFAM" id="SSF52833">
    <property type="entry name" value="Thioredoxin-like"/>
    <property type="match status" value="1"/>
</dbReference>
<keyword evidence="4" id="KW-1185">Reference proteome</keyword>
<sequence>HTTTNTTSTSRTQRDGTEPCSRSNSRMASGTPPPPPTPPKHTNRLYEEKSPYLLQHAHNPVDWYAWGQEAFDRAKQEDKPIFLSVGYSTCHWCHVMERKSFEDEEIGRLLSENFVCIKVDREERPDVEGLHDVRTGEDATSGGGGWPMSVWLTPDLRPFIGGTYFPPRDAGRRPGLKTVLTRIMEQWQTNRTTLESSGECVMEALRKVTAIAAAPGEAPPLAPDVANRCFQQLGAEALQMTLHTLRMMALGGIHDHVAQGFHRYSTDASWHVPHFEKMLYDPAQLAVAYFTAFQVSGEQFFADVARDILVYVSRDLSDKSGGFYSAEDADSVPSGGGPEKREGAFCVWTASELRELLGEVLPGATGRASLADVAMRHYGVREQGNVEPEQDPHGELQGQNVLIVRYSVELTAARFGLSVATVTELLASARAKMAAVRSTRPRPHLDTKMLASWNGLMLSGFACVGAALGDEALLQRAERAARFLKEHLWDAEGQTMLRSCYRGDQMEVESTGACCSQSTRCPTLLPRPALRPSYGVKAANQQENKTGRESQNPNDEGCYLMPTQHTKHTIHNTNTHTHTVPVSCSFILVTLRCVVCVEDAH</sequence>
<evidence type="ECO:0000259" key="2">
    <source>
        <dbReference type="Pfam" id="PF03190"/>
    </source>
</evidence>
<evidence type="ECO:0000313" key="4">
    <source>
        <dbReference type="Proteomes" id="UP000694546"/>
    </source>
</evidence>
<dbReference type="InterPro" id="IPR036249">
    <property type="entry name" value="Thioredoxin-like_sf"/>
</dbReference>
<feature type="compositionally biased region" description="Low complexity" evidence="1">
    <location>
        <begin position="1"/>
        <end position="11"/>
    </location>
</feature>
<dbReference type="SUPFAM" id="SSF48208">
    <property type="entry name" value="Six-hairpin glycosidases"/>
    <property type="match status" value="1"/>
</dbReference>
<protein>
    <recommendedName>
        <fullName evidence="2">Spermatogenesis-associated protein 20-like TRX domain-containing protein</fullName>
    </recommendedName>
</protein>
<name>A0A8C4Z4Q3_GADMO</name>
<organism evidence="3 4">
    <name type="scientific">Gadus morhua</name>
    <name type="common">Atlantic cod</name>
    <dbReference type="NCBI Taxonomy" id="8049"/>
    <lineage>
        <taxon>Eukaryota</taxon>
        <taxon>Metazoa</taxon>
        <taxon>Chordata</taxon>
        <taxon>Craniata</taxon>
        <taxon>Vertebrata</taxon>
        <taxon>Euteleostomi</taxon>
        <taxon>Actinopterygii</taxon>
        <taxon>Neopterygii</taxon>
        <taxon>Teleostei</taxon>
        <taxon>Neoteleostei</taxon>
        <taxon>Acanthomorphata</taxon>
        <taxon>Zeiogadaria</taxon>
        <taxon>Gadariae</taxon>
        <taxon>Gadiformes</taxon>
        <taxon>Gadoidei</taxon>
        <taxon>Gadidae</taxon>
        <taxon>Gadus</taxon>
    </lineage>
</organism>
<dbReference type="CDD" id="cd02955">
    <property type="entry name" value="SSP411"/>
    <property type="match status" value="1"/>
</dbReference>
<feature type="region of interest" description="Disordered" evidence="1">
    <location>
        <begin position="1"/>
        <end position="43"/>
    </location>
</feature>
<dbReference type="InterPro" id="IPR024705">
    <property type="entry name" value="Ssp411"/>
</dbReference>
<evidence type="ECO:0000256" key="1">
    <source>
        <dbReference type="SAM" id="MobiDB-lite"/>
    </source>
</evidence>
<dbReference type="PANTHER" id="PTHR42899:SF1">
    <property type="entry name" value="SPERMATOGENESIS-ASSOCIATED PROTEIN 20"/>
    <property type="match status" value="1"/>
</dbReference>